<dbReference type="InterPro" id="IPR046496">
    <property type="entry name" value="DUF6589"/>
</dbReference>
<dbReference type="Proteomes" id="UP000008063">
    <property type="component" value="Unassembled WGS sequence"/>
</dbReference>
<dbReference type="Pfam" id="PF20231">
    <property type="entry name" value="DUF6589"/>
    <property type="match status" value="1"/>
</dbReference>
<dbReference type="OMA" id="NITHRVF"/>
<evidence type="ECO:0000313" key="2">
    <source>
        <dbReference type="EMBL" id="EGO01120.1"/>
    </source>
</evidence>
<feature type="non-terminal residue" evidence="2">
    <location>
        <position position="251"/>
    </location>
</feature>
<protein>
    <recommendedName>
        <fullName evidence="1">DUF6589 domain-containing protein</fullName>
    </recommendedName>
</protein>
<proteinExistence type="predicted"/>
<dbReference type="AlphaFoldDB" id="F8PRI1"/>
<dbReference type="InParanoid" id="F8PRI1"/>
<organism evidence="3">
    <name type="scientific">Serpula lacrymans var. lacrymans (strain S7.3)</name>
    <name type="common">Dry rot fungus</name>
    <dbReference type="NCBI Taxonomy" id="936435"/>
    <lineage>
        <taxon>Eukaryota</taxon>
        <taxon>Fungi</taxon>
        <taxon>Dikarya</taxon>
        <taxon>Basidiomycota</taxon>
        <taxon>Agaricomycotina</taxon>
        <taxon>Agaricomycetes</taxon>
        <taxon>Agaricomycetidae</taxon>
        <taxon>Boletales</taxon>
        <taxon>Coniophorineae</taxon>
        <taxon>Serpulaceae</taxon>
        <taxon>Serpula</taxon>
    </lineage>
</organism>
<dbReference type="OrthoDB" id="3251235at2759"/>
<accession>F8PRI1</accession>
<keyword evidence="3" id="KW-1185">Reference proteome</keyword>
<feature type="domain" description="DUF6589" evidence="1">
    <location>
        <begin position="81"/>
        <end position="250"/>
    </location>
</feature>
<sequence>MSHKWSVRAISSISKNKMDELCKIIHIHPFVISHNNLNIPFRVFSQRVDNKSHFDSGTAATVFLQPGAPPIKPLCNLQGILLLEQAAASSRYSRDLYHVLQWLITSPEFSFETYQHCNDSVFNPSAPVQRLPSGQQYITKQYMLGTVHIEEASYEGNEMLLGKWLSQLRLDSLDKQKKTGLERVIPWVGDQLTVERLRGLFRFCAQDHNSFDRLDWLVPIFGWFHLQMAFANSRHKQYLGTTAGRGLMHTF</sequence>
<dbReference type="HOGENOM" id="CLU_007061_0_0_1"/>
<dbReference type="EMBL" id="GL945478">
    <property type="protein sequence ID" value="EGO01120.1"/>
    <property type="molecule type" value="Genomic_DNA"/>
</dbReference>
<evidence type="ECO:0000259" key="1">
    <source>
        <dbReference type="Pfam" id="PF20231"/>
    </source>
</evidence>
<reference evidence="3" key="1">
    <citation type="journal article" date="2011" name="Science">
        <title>The plant cell wall-decomposing machinery underlies the functional diversity of forest fungi.</title>
        <authorList>
            <person name="Eastwood D.C."/>
            <person name="Floudas D."/>
            <person name="Binder M."/>
            <person name="Majcherczyk A."/>
            <person name="Schneider P."/>
            <person name="Aerts A."/>
            <person name="Asiegbu F.O."/>
            <person name="Baker S.E."/>
            <person name="Barry K."/>
            <person name="Bendiksby M."/>
            <person name="Blumentritt M."/>
            <person name="Coutinho P.M."/>
            <person name="Cullen D."/>
            <person name="de Vries R.P."/>
            <person name="Gathman A."/>
            <person name="Goodell B."/>
            <person name="Henrissat B."/>
            <person name="Ihrmark K."/>
            <person name="Kauserud H."/>
            <person name="Kohler A."/>
            <person name="LaButti K."/>
            <person name="Lapidus A."/>
            <person name="Lavin J.L."/>
            <person name="Lee Y.-H."/>
            <person name="Lindquist E."/>
            <person name="Lilly W."/>
            <person name="Lucas S."/>
            <person name="Morin E."/>
            <person name="Murat C."/>
            <person name="Oguiza J.A."/>
            <person name="Park J."/>
            <person name="Pisabarro A.G."/>
            <person name="Riley R."/>
            <person name="Rosling A."/>
            <person name="Salamov A."/>
            <person name="Schmidt O."/>
            <person name="Schmutz J."/>
            <person name="Skrede I."/>
            <person name="Stenlid J."/>
            <person name="Wiebenga A."/>
            <person name="Xie X."/>
            <person name="Kuees U."/>
            <person name="Hibbett D.S."/>
            <person name="Hoffmeister D."/>
            <person name="Hoegberg N."/>
            <person name="Martin F."/>
            <person name="Grigoriev I.V."/>
            <person name="Watkinson S.C."/>
        </authorList>
    </citation>
    <scope>NUCLEOTIDE SEQUENCE [LARGE SCALE GENOMIC DNA]</scope>
    <source>
        <strain evidence="3">strain S7.3</strain>
    </source>
</reference>
<name>F8PRI1_SERL3</name>
<dbReference type="STRING" id="936435.F8PRI1"/>
<evidence type="ECO:0000313" key="3">
    <source>
        <dbReference type="Proteomes" id="UP000008063"/>
    </source>
</evidence>
<gene>
    <name evidence="2" type="ORF">SERLA73DRAFT_24599</name>
</gene>